<dbReference type="InterPro" id="IPR052532">
    <property type="entry name" value="SUA5_domain"/>
</dbReference>
<dbReference type="InterPro" id="IPR017945">
    <property type="entry name" value="DHBP_synth_RibB-like_a/b_dom"/>
</dbReference>
<name>A0ABS9KDU4_9BACT</name>
<keyword evidence="3" id="KW-1185">Reference proteome</keyword>
<proteinExistence type="predicted"/>
<dbReference type="NCBIfam" id="TIGR00057">
    <property type="entry name" value="L-threonylcarbamoyladenylate synthase"/>
    <property type="match status" value="1"/>
</dbReference>
<reference evidence="2" key="2">
    <citation type="submission" date="2024-05" db="EMBL/GenBank/DDBJ databases">
        <title>Rhodohalobacter halophilus gen. nov., sp. nov., a moderately halophilic member of the family Balneolaceae.</title>
        <authorList>
            <person name="Xia J."/>
        </authorList>
    </citation>
    <scope>NUCLEOTIDE SEQUENCE</scope>
    <source>
        <strain evidence="2">WB101</strain>
    </source>
</reference>
<dbReference type="InterPro" id="IPR006070">
    <property type="entry name" value="Sua5-like_dom"/>
</dbReference>
<accession>A0ABS9KDU4</accession>
<protein>
    <submittedName>
        <fullName evidence="2">Threonylcarbamoyl-AMP synthase</fullName>
    </submittedName>
</protein>
<comment type="caution">
    <text evidence="2">The sequence shown here is derived from an EMBL/GenBank/DDBJ whole genome shotgun (WGS) entry which is preliminary data.</text>
</comment>
<feature type="domain" description="YrdC-like" evidence="1">
    <location>
        <begin position="14"/>
        <end position="204"/>
    </location>
</feature>
<evidence type="ECO:0000313" key="3">
    <source>
        <dbReference type="Proteomes" id="UP001165366"/>
    </source>
</evidence>
<dbReference type="PANTHER" id="PTHR42828">
    <property type="entry name" value="DHBP SYNTHASE RIBB-LIKE ALPHA/BETA DOMAIN-CONTAINING PROTEIN"/>
    <property type="match status" value="1"/>
</dbReference>
<evidence type="ECO:0000313" key="2">
    <source>
        <dbReference type="EMBL" id="MCG2588982.1"/>
    </source>
</evidence>
<sequence length="225" mass="25731">MAKRIKIHPENPHRDKIFEISDDLRDQAVALLPTDSQYALICDYKNKKGMDRIRKIRQMGKKDHLTVMCHSLEHVSTFAHLNDDNFKLIKRLIPGPYAFILPATRQVPRLLTHPKKRTVGIRVPDYPICLDLIRELGRPVLAITAKLDGVEHGHPDDGDRELFLSRFEKIVDVIIDNQEPLRAEETTVVDLTNQPSELIRKGLGMGRLEEALALENRELTVPESV</sequence>
<reference evidence="2" key="1">
    <citation type="submission" date="2022-01" db="EMBL/GenBank/DDBJ databases">
        <authorList>
            <person name="Wang Y."/>
        </authorList>
    </citation>
    <scope>NUCLEOTIDE SEQUENCE</scope>
    <source>
        <strain evidence="2">WB101</strain>
    </source>
</reference>
<dbReference type="RefSeq" id="WP_237854135.1">
    <property type="nucleotide sequence ID" value="NZ_JAKLWS010000011.1"/>
</dbReference>
<dbReference type="PROSITE" id="PS51163">
    <property type="entry name" value="YRDC"/>
    <property type="match status" value="1"/>
</dbReference>
<dbReference type="SUPFAM" id="SSF55821">
    <property type="entry name" value="YrdC/RibB"/>
    <property type="match status" value="1"/>
</dbReference>
<evidence type="ECO:0000259" key="1">
    <source>
        <dbReference type="PROSITE" id="PS51163"/>
    </source>
</evidence>
<dbReference type="Pfam" id="PF01300">
    <property type="entry name" value="Sua5_yciO_yrdC"/>
    <property type="match status" value="1"/>
</dbReference>
<dbReference type="EMBL" id="JAKLWS010000011">
    <property type="protein sequence ID" value="MCG2588982.1"/>
    <property type="molecule type" value="Genomic_DNA"/>
</dbReference>
<dbReference type="Proteomes" id="UP001165366">
    <property type="component" value="Unassembled WGS sequence"/>
</dbReference>
<organism evidence="2 3">
    <name type="scientific">Rhodohalobacter sulfatireducens</name>
    <dbReference type="NCBI Taxonomy" id="2911366"/>
    <lineage>
        <taxon>Bacteria</taxon>
        <taxon>Pseudomonadati</taxon>
        <taxon>Balneolota</taxon>
        <taxon>Balneolia</taxon>
        <taxon>Balneolales</taxon>
        <taxon>Balneolaceae</taxon>
        <taxon>Rhodohalobacter</taxon>
    </lineage>
</organism>
<dbReference type="PANTHER" id="PTHR42828:SF3">
    <property type="entry name" value="THREONYLCARBAMOYL-AMP SYNTHASE"/>
    <property type="match status" value="1"/>
</dbReference>
<gene>
    <name evidence="2" type="ORF">L6773_10410</name>
</gene>
<dbReference type="Gene3D" id="3.90.870.10">
    <property type="entry name" value="DHBP synthase"/>
    <property type="match status" value="1"/>
</dbReference>